<dbReference type="InterPro" id="IPR045378">
    <property type="entry name" value="LNT_N"/>
</dbReference>
<name>A0A1Y5HRQ7_OLEAN</name>
<feature type="transmembrane region" description="Helical" evidence="9">
    <location>
        <begin position="135"/>
        <end position="156"/>
    </location>
</feature>
<dbReference type="GO" id="GO:0042158">
    <property type="term" value="P:lipoprotein biosynthetic process"/>
    <property type="evidence" value="ECO:0007669"/>
    <property type="project" value="InterPro"/>
</dbReference>
<dbReference type="InterPro" id="IPR036526">
    <property type="entry name" value="C-N_Hydrolase_sf"/>
</dbReference>
<feature type="transmembrane region" description="Helical" evidence="9">
    <location>
        <begin position="102"/>
        <end position="123"/>
    </location>
</feature>
<keyword evidence="3" id="KW-1003">Cell membrane</keyword>
<dbReference type="PROSITE" id="PS50263">
    <property type="entry name" value="CN_HYDROLASE"/>
    <property type="match status" value="1"/>
</dbReference>
<evidence type="ECO:0000256" key="6">
    <source>
        <dbReference type="ARBA" id="ARBA00022989"/>
    </source>
</evidence>
<dbReference type="NCBIfam" id="TIGR00546">
    <property type="entry name" value="lnt"/>
    <property type="match status" value="1"/>
</dbReference>
<dbReference type="InterPro" id="IPR003010">
    <property type="entry name" value="C-N_Hydrolase"/>
</dbReference>
<dbReference type="Pfam" id="PF00795">
    <property type="entry name" value="CN_hydrolase"/>
    <property type="match status" value="1"/>
</dbReference>
<reference evidence="12" key="1">
    <citation type="journal article" date="2017" name="Proc. Natl. Acad. Sci. U.S.A.">
        <title>Simulation of Deepwater Horizon oil plume reveals substrate specialization within a complex community of hydrocarbon degraders.</title>
        <authorList>
            <person name="Hu P."/>
            <person name="Dubinsky E.A."/>
            <person name="Probst A.J."/>
            <person name="Wang J."/>
            <person name="Sieber C.M.K."/>
            <person name="Tom L.M."/>
            <person name="Gardinali P."/>
            <person name="Banfield J.F."/>
            <person name="Atlas R.M."/>
            <person name="Andersen G.L."/>
        </authorList>
    </citation>
    <scope>NUCLEOTIDE SEQUENCE [LARGE SCALE GENOMIC DNA]</scope>
</reference>
<dbReference type="Gene3D" id="3.60.110.10">
    <property type="entry name" value="Carbon-nitrogen hydrolase"/>
    <property type="match status" value="1"/>
</dbReference>
<accession>A0A1Y5HRQ7</accession>
<dbReference type="GO" id="GO:0005886">
    <property type="term" value="C:plasma membrane"/>
    <property type="evidence" value="ECO:0007669"/>
    <property type="project" value="UniProtKB-SubCell"/>
</dbReference>
<evidence type="ECO:0000256" key="2">
    <source>
        <dbReference type="ARBA" id="ARBA00010065"/>
    </source>
</evidence>
<dbReference type="SUPFAM" id="SSF56317">
    <property type="entry name" value="Carbon-nitrogen hydrolase"/>
    <property type="match status" value="1"/>
</dbReference>
<protein>
    <submittedName>
        <fullName evidence="11">Apolipoprotein N-acyltransferase</fullName>
    </submittedName>
</protein>
<dbReference type="EMBL" id="MABE01000464">
    <property type="protein sequence ID" value="OUS40016.1"/>
    <property type="molecule type" value="Genomic_DNA"/>
</dbReference>
<proteinExistence type="inferred from homology"/>
<dbReference type="HAMAP" id="MF_01148">
    <property type="entry name" value="Lnt"/>
    <property type="match status" value="1"/>
</dbReference>
<evidence type="ECO:0000256" key="9">
    <source>
        <dbReference type="SAM" id="Phobius"/>
    </source>
</evidence>
<evidence type="ECO:0000259" key="10">
    <source>
        <dbReference type="PROSITE" id="PS50263"/>
    </source>
</evidence>
<evidence type="ECO:0000313" key="12">
    <source>
        <dbReference type="Proteomes" id="UP000227088"/>
    </source>
</evidence>
<dbReference type="AlphaFoldDB" id="A0A1Y5HRQ7"/>
<evidence type="ECO:0000313" key="11">
    <source>
        <dbReference type="EMBL" id="OUS40016.1"/>
    </source>
</evidence>
<evidence type="ECO:0000256" key="4">
    <source>
        <dbReference type="ARBA" id="ARBA00022679"/>
    </source>
</evidence>
<comment type="similarity">
    <text evidence="2">Belongs to the CN hydrolase family. Apolipoprotein N-acyltransferase subfamily.</text>
</comment>
<feature type="transmembrane region" description="Helical" evidence="9">
    <location>
        <begin position="31"/>
        <end position="54"/>
    </location>
</feature>
<evidence type="ECO:0000256" key="1">
    <source>
        <dbReference type="ARBA" id="ARBA00004651"/>
    </source>
</evidence>
<dbReference type="PANTHER" id="PTHR38686">
    <property type="entry name" value="APOLIPOPROTEIN N-ACYLTRANSFERASE"/>
    <property type="match status" value="1"/>
</dbReference>
<keyword evidence="7 9" id="KW-0472">Membrane</keyword>
<dbReference type="Proteomes" id="UP000227088">
    <property type="component" value="Unassembled WGS sequence"/>
</dbReference>
<feature type="non-terminal residue" evidence="11">
    <location>
        <position position="450"/>
    </location>
</feature>
<keyword evidence="6 9" id="KW-1133">Transmembrane helix</keyword>
<keyword evidence="4 11" id="KW-0808">Transferase</keyword>
<comment type="subcellular location">
    <subcellularLocation>
        <location evidence="1">Cell membrane</location>
        <topology evidence="1">Multi-pass membrane protein</topology>
    </subcellularLocation>
</comment>
<feature type="transmembrane region" description="Helical" evidence="9">
    <location>
        <begin position="61"/>
        <end position="82"/>
    </location>
</feature>
<dbReference type="InterPro" id="IPR004563">
    <property type="entry name" value="Apolipo_AcylTrfase"/>
</dbReference>
<organism evidence="11 12">
    <name type="scientific">Oleispira antarctica</name>
    <dbReference type="NCBI Taxonomy" id="188908"/>
    <lineage>
        <taxon>Bacteria</taxon>
        <taxon>Pseudomonadati</taxon>
        <taxon>Pseudomonadota</taxon>
        <taxon>Gammaproteobacteria</taxon>
        <taxon>Oceanospirillales</taxon>
        <taxon>Oceanospirillaceae</taxon>
        <taxon>Oleispira</taxon>
    </lineage>
</organism>
<evidence type="ECO:0000256" key="5">
    <source>
        <dbReference type="ARBA" id="ARBA00022692"/>
    </source>
</evidence>
<dbReference type="GO" id="GO:0016410">
    <property type="term" value="F:N-acyltransferase activity"/>
    <property type="evidence" value="ECO:0007669"/>
    <property type="project" value="InterPro"/>
</dbReference>
<comment type="caution">
    <text evidence="11">The sequence shown here is derived from an EMBL/GenBank/DDBJ whole genome shotgun (WGS) entry which is preliminary data.</text>
</comment>
<dbReference type="PANTHER" id="PTHR38686:SF1">
    <property type="entry name" value="APOLIPOPROTEIN N-ACYLTRANSFERASE"/>
    <property type="match status" value="1"/>
</dbReference>
<dbReference type="CDD" id="cd07571">
    <property type="entry name" value="ALP_N-acyl_transferase"/>
    <property type="match status" value="1"/>
</dbReference>
<feature type="transmembrane region" description="Helical" evidence="9">
    <location>
        <begin position="7"/>
        <end position="25"/>
    </location>
</feature>
<dbReference type="Pfam" id="PF20154">
    <property type="entry name" value="LNT_N"/>
    <property type="match status" value="1"/>
</dbReference>
<evidence type="ECO:0000256" key="7">
    <source>
        <dbReference type="ARBA" id="ARBA00023136"/>
    </source>
</evidence>
<sequence length="450" mass="50412">MVAGLSFFIIGNYWILTFIIQIKGYSVVTAFLLAMVYWLYCSQILAMLIALWCWCYRKFNLLQVFIFPLLVVTFFAAYPWLFPIQLGESQSTFLLAIQGTDLTGVYGLDFLMALSNAVIYLSLTHKNIKSQFRPLLVAGLLIISWFMYGAYNLFAWDKQIAGWDTKKIGIVQSNEIPSINIPAPKAGFGWSFPPEMPLTQKLAQAGAEIVFWPESRYKGFFANSYVKAAYKNQMQDLKVPLVFQDMESVMMADKNTPGKFVTKEFNTLTLISKDGEVAGQYRKMQRIAFGEYIPFEENKLVRAWAEDIFGDFIAKLSKGEGHQVFEAAGMRLIPAICYEALFPTFIAQSAGGNAKGGVLSVLSNDGWFGQSRQPFQHGAMSSLRAVENRLPLIHVINNGPSMVVMPSGRVLAQSQAFVQSALLVDMPYSNTAGGSFFSRHPNVFLYTSYA</sequence>
<keyword evidence="8 11" id="KW-0012">Acyltransferase</keyword>
<feature type="domain" description="CN hydrolase" evidence="10">
    <location>
        <begin position="166"/>
        <end position="428"/>
    </location>
</feature>
<keyword evidence="11" id="KW-0449">Lipoprotein</keyword>
<gene>
    <name evidence="11" type="ORF">A9R00_08170</name>
</gene>
<evidence type="ECO:0000256" key="3">
    <source>
        <dbReference type="ARBA" id="ARBA00022475"/>
    </source>
</evidence>
<evidence type="ECO:0000256" key="8">
    <source>
        <dbReference type="ARBA" id="ARBA00023315"/>
    </source>
</evidence>
<keyword evidence="5 9" id="KW-0812">Transmembrane</keyword>